<protein>
    <recommendedName>
        <fullName evidence="3">DUF2785 domain-containing protein</fullName>
    </recommendedName>
</protein>
<dbReference type="Proteomes" id="UP001258181">
    <property type="component" value="Unassembled WGS sequence"/>
</dbReference>
<gene>
    <name evidence="1" type="ORF">J2X07_000586</name>
</gene>
<comment type="caution">
    <text evidence="1">The sequence shown here is derived from an EMBL/GenBank/DDBJ whole genome shotgun (WGS) entry which is preliminary data.</text>
</comment>
<evidence type="ECO:0000313" key="2">
    <source>
        <dbReference type="Proteomes" id="UP001258181"/>
    </source>
</evidence>
<reference evidence="1 2" key="1">
    <citation type="submission" date="2023-07" db="EMBL/GenBank/DDBJ databases">
        <title>Sorghum-associated microbial communities from plants grown in Nebraska, USA.</title>
        <authorList>
            <person name="Schachtman D."/>
        </authorList>
    </citation>
    <scope>NUCLEOTIDE SEQUENCE [LARGE SCALE GENOMIC DNA]</scope>
    <source>
        <strain evidence="1 2">BE211</strain>
    </source>
</reference>
<sequence>MSLQLDQDRMKERELKGFLTEIKSGEKNWSDIDQRLVVKSMMKYIGSIDSELRDQLIFTSFYKLIIERNEIEPELLIDLLETCLDDFLFKGIGENGTDTVFTRSFTSLLIALILGRDTEDNFLSQSMVYRVKDELIHYINSEKDLRGYVPEKGWAHSVAHVADTFDELAKNPKISHELYLEMLIPLWNKIFVSESVYVHHEDERLLIPIIEMLNNGLETKEVENLLRKLPVELKAQKEQLEYEKYLLLEFNSKTFLKSFYMKLNKNPKLAALQKSIEQCLTSI</sequence>
<dbReference type="Pfam" id="PF10978">
    <property type="entry name" value="DUF2785"/>
    <property type="match status" value="1"/>
</dbReference>
<evidence type="ECO:0008006" key="3">
    <source>
        <dbReference type="Google" id="ProtNLM"/>
    </source>
</evidence>
<keyword evidence="2" id="KW-1185">Reference proteome</keyword>
<dbReference type="InterPro" id="IPR021247">
    <property type="entry name" value="DUF2785"/>
</dbReference>
<name>A0ABU1TWM5_9BACL</name>
<organism evidence="1 2">
    <name type="scientific">Fictibacillus barbaricus</name>
    <dbReference type="NCBI Taxonomy" id="182136"/>
    <lineage>
        <taxon>Bacteria</taxon>
        <taxon>Bacillati</taxon>
        <taxon>Bacillota</taxon>
        <taxon>Bacilli</taxon>
        <taxon>Bacillales</taxon>
        <taxon>Fictibacillaceae</taxon>
        <taxon>Fictibacillus</taxon>
    </lineage>
</organism>
<dbReference type="RefSeq" id="WP_310256233.1">
    <property type="nucleotide sequence ID" value="NZ_JAVDWA010000001.1"/>
</dbReference>
<accession>A0ABU1TWM5</accession>
<dbReference type="EMBL" id="JAVDWA010000001">
    <property type="protein sequence ID" value="MDR7071611.1"/>
    <property type="molecule type" value="Genomic_DNA"/>
</dbReference>
<proteinExistence type="predicted"/>
<evidence type="ECO:0000313" key="1">
    <source>
        <dbReference type="EMBL" id="MDR7071611.1"/>
    </source>
</evidence>